<sequence length="650" mass="74236">MTVSLLADRLCLLRFPREDLELCSHAILKHILFRDYSNANRQGRHEPLFSYIDNSLEISIFGDAAAISQDFPRDLCPGLEISNHIYRALQVDSVSIFYMSTYQTDLLFFQENRLPIVSTTLSKDGITILLDEDLDLTSLDTPKLDQLRFQKYPMHDIQEEHTREYCNGGHSADTLQNRGLSRFSLATPPESHDVSSDDNDNDDDDDDFTEESHTIVGMDIYSTKRHGERKAGWSEDSTETEDEYDTAKASPTTMTTFELRQQAIRKLPENSLRCVGLNTELEDGHQPWILKVIKVLFYHDKVKEQASCDGRGPKHDAPRFFSFTATSECVSMITDTYILDEFEEHELFMDMETCPLRLIQLDLQRFGLDKFGIIHSVARPLTEAGIELLYLSTFSTANILVADYRLSDAEKILTLVPILTVGPDTMSLVVVLVSMLGLYGVARGKKRLMDVYLAFVVIFIGVQVFITIKGFLSGPSWVRNSLRLSWDNAYDTDPELIRSLQIEFKCQGFLDSNDKSLSIPLGAESRLPPCSEVLELNFGKSLEKLVGVFTLTILFKYLAVLDREEKHKEEFEILARVGEKMGYLMSDRQQEAAYVRVPLLLSMEEEEEEEEEEEDQGDQEIVPFLNNDSCEEKRQIEDECAVDMRHVYIV</sequence>
<organism evidence="8 9">
    <name type="scientific">Mortierella polycephala</name>
    <dbReference type="NCBI Taxonomy" id="41804"/>
    <lineage>
        <taxon>Eukaryota</taxon>
        <taxon>Fungi</taxon>
        <taxon>Fungi incertae sedis</taxon>
        <taxon>Mucoromycota</taxon>
        <taxon>Mortierellomycotina</taxon>
        <taxon>Mortierellomycetes</taxon>
        <taxon>Mortierellales</taxon>
        <taxon>Mortierellaceae</taxon>
        <taxon>Mortierella</taxon>
    </lineage>
</organism>
<evidence type="ECO:0000256" key="3">
    <source>
        <dbReference type="ARBA" id="ARBA00022989"/>
    </source>
</evidence>
<feature type="transmembrane region" description="Helical" evidence="6">
    <location>
        <begin position="451"/>
        <end position="472"/>
    </location>
</feature>
<keyword evidence="4 6" id="KW-0472">Membrane</keyword>
<accession>A0A9P6Q086</accession>
<feature type="transmembrane region" description="Helical" evidence="6">
    <location>
        <begin position="415"/>
        <end position="439"/>
    </location>
</feature>
<dbReference type="PANTHER" id="PTHR31131">
    <property type="entry name" value="CHROMOSOME 1, WHOLE GENOME SHOTGUN SEQUENCE"/>
    <property type="match status" value="1"/>
</dbReference>
<dbReference type="GO" id="GO:0006520">
    <property type="term" value="P:amino acid metabolic process"/>
    <property type="evidence" value="ECO:0007669"/>
    <property type="project" value="UniProtKB-ARBA"/>
</dbReference>
<dbReference type="SUPFAM" id="SSF55021">
    <property type="entry name" value="ACT-like"/>
    <property type="match status" value="1"/>
</dbReference>
<evidence type="ECO:0000256" key="4">
    <source>
        <dbReference type="ARBA" id="ARBA00023136"/>
    </source>
</evidence>
<gene>
    <name evidence="8" type="ORF">BG011_004987</name>
</gene>
<evidence type="ECO:0000313" key="8">
    <source>
        <dbReference type="EMBL" id="KAG0255656.1"/>
    </source>
</evidence>
<feature type="domain" description="CASTOR ACT" evidence="7">
    <location>
        <begin position="357"/>
        <end position="413"/>
    </location>
</feature>
<dbReference type="PANTHER" id="PTHR31131:SF6">
    <property type="entry name" value="CASTOR ACT DOMAIN-CONTAINING PROTEIN"/>
    <property type="match status" value="1"/>
</dbReference>
<dbReference type="InterPro" id="IPR045865">
    <property type="entry name" value="ACT-like_dom_sf"/>
</dbReference>
<dbReference type="InterPro" id="IPR027795">
    <property type="entry name" value="CASTOR_ACT_dom"/>
</dbReference>
<dbReference type="InterPro" id="IPR051719">
    <property type="entry name" value="CASTOR_mTORC1"/>
</dbReference>
<reference evidence="8" key="1">
    <citation type="journal article" date="2020" name="Fungal Divers.">
        <title>Resolving the Mortierellaceae phylogeny through synthesis of multi-gene phylogenetics and phylogenomics.</title>
        <authorList>
            <person name="Vandepol N."/>
            <person name="Liber J."/>
            <person name="Desiro A."/>
            <person name="Na H."/>
            <person name="Kennedy M."/>
            <person name="Barry K."/>
            <person name="Grigoriev I.V."/>
            <person name="Miller A.N."/>
            <person name="O'Donnell K."/>
            <person name="Stajich J.E."/>
            <person name="Bonito G."/>
        </authorList>
    </citation>
    <scope>NUCLEOTIDE SEQUENCE</scope>
    <source>
        <strain evidence="8">KOD948</strain>
    </source>
</reference>
<protein>
    <recommendedName>
        <fullName evidence="7">CASTOR ACT domain-containing protein</fullName>
    </recommendedName>
</protein>
<comment type="subcellular location">
    <subcellularLocation>
        <location evidence="1">Membrane</location>
        <topology evidence="1">Multi-pass membrane protein</topology>
    </subcellularLocation>
</comment>
<evidence type="ECO:0000259" key="7">
    <source>
        <dbReference type="Pfam" id="PF13840"/>
    </source>
</evidence>
<keyword evidence="9" id="KW-1185">Reference proteome</keyword>
<dbReference type="GO" id="GO:0046394">
    <property type="term" value="P:carboxylic acid biosynthetic process"/>
    <property type="evidence" value="ECO:0007669"/>
    <property type="project" value="UniProtKB-ARBA"/>
</dbReference>
<dbReference type="Gene3D" id="3.30.2130.10">
    <property type="entry name" value="VC0802-like"/>
    <property type="match status" value="2"/>
</dbReference>
<feature type="compositionally biased region" description="Acidic residues" evidence="5">
    <location>
        <begin position="196"/>
        <end position="209"/>
    </location>
</feature>
<evidence type="ECO:0000256" key="5">
    <source>
        <dbReference type="SAM" id="MobiDB-lite"/>
    </source>
</evidence>
<keyword evidence="3 6" id="KW-1133">Transmembrane helix</keyword>
<name>A0A9P6Q086_9FUNG</name>
<dbReference type="AlphaFoldDB" id="A0A9P6Q086"/>
<evidence type="ECO:0000256" key="1">
    <source>
        <dbReference type="ARBA" id="ARBA00004141"/>
    </source>
</evidence>
<dbReference type="Pfam" id="PF00335">
    <property type="entry name" value="Tetraspanin"/>
    <property type="match status" value="1"/>
</dbReference>
<feature type="compositionally biased region" description="Acidic residues" evidence="5">
    <location>
        <begin position="604"/>
        <end position="618"/>
    </location>
</feature>
<dbReference type="EMBL" id="JAAAJA010000338">
    <property type="protein sequence ID" value="KAG0255656.1"/>
    <property type="molecule type" value="Genomic_DNA"/>
</dbReference>
<proteinExistence type="predicted"/>
<dbReference type="GO" id="GO:0016020">
    <property type="term" value="C:membrane"/>
    <property type="evidence" value="ECO:0007669"/>
    <property type="project" value="UniProtKB-SubCell"/>
</dbReference>
<dbReference type="Proteomes" id="UP000726737">
    <property type="component" value="Unassembled WGS sequence"/>
</dbReference>
<feature type="region of interest" description="Disordered" evidence="5">
    <location>
        <begin position="604"/>
        <end position="630"/>
    </location>
</feature>
<keyword evidence="2 6" id="KW-0812">Transmembrane</keyword>
<dbReference type="InterPro" id="IPR018499">
    <property type="entry name" value="Tetraspanin/Peripherin"/>
</dbReference>
<evidence type="ECO:0000313" key="9">
    <source>
        <dbReference type="Proteomes" id="UP000726737"/>
    </source>
</evidence>
<comment type="caution">
    <text evidence="8">The sequence shown here is derived from an EMBL/GenBank/DDBJ whole genome shotgun (WGS) entry which is preliminary data.</text>
</comment>
<feature type="region of interest" description="Disordered" evidence="5">
    <location>
        <begin position="183"/>
        <end position="250"/>
    </location>
</feature>
<evidence type="ECO:0000256" key="2">
    <source>
        <dbReference type="ARBA" id="ARBA00022692"/>
    </source>
</evidence>
<evidence type="ECO:0000256" key="6">
    <source>
        <dbReference type="SAM" id="Phobius"/>
    </source>
</evidence>
<dbReference type="OrthoDB" id="58529at2759"/>
<dbReference type="Pfam" id="PF13840">
    <property type="entry name" value="ACT_7"/>
    <property type="match status" value="1"/>
</dbReference>